<dbReference type="InterPro" id="IPR033704">
    <property type="entry name" value="dUTPase_trimeric"/>
</dbReference>
<keyword evidence="4" id="KW-0546">Nucleotide metabolism</keyword>
<dbReference type="GO" id="GO:0000287">
    <property type="term" value="F:magnesium ion binding"/>
    <property type="evidence" value="ECO:0007669"/>
    <property type="project" value="InterPro"/>
</dbReference>
<gene>
    <name evidence="7" type="ORF">BG60_26585</name>
</gene>
<accession>A0A656QCK5</accession>
<dbReference type="InterPro" id="IPR036157">
    <property type="entry name" value="dUTPase-like_sf"/>
</dbReference>
<dbReference type="EMBL" id="JFHD01000040">
    <property type="protein sequence ID" value="KDR25977.1"/>
    <property type="molecule type" value="Genomic_DNA"/>
</dbReference>
<dbReference type="Gene3D" id="2.70.40.10">
    <property type="match status" value="1"/>
</dbReference>
<dbReference type="Pfam" id="PF00692">
    <property type="entry name" value="dUTPase"/>
    <property type="match status" value="1"/>
</dbReference>
<dbReference type="SUPFAM" id="SSF51283">
    <property type="entry name" value="dUTPase-like"/>
    <property type="match status" value="1"/>
</dbReference>
<dbReference type="EC" id="3.6.1.23" evidence="2"/>
<name>A0A656QCK5_9BURK</name>
<dbReference type="NCBIfam" id="TIGR00576">
    <property type="entry name" value="dut"/>
    <property type="match status" value="1"/>
</dbReference>
<dbReference type="InterPro" id="IPR008181">
    <property type="entry name" value="dUTPase"/>
</dbReference>
<evidence type="ECO:0000256" key="3">
    <source>
        <dbReference type="ARBA" id="ARBA00022801"/>
    </source>
</evidence>
<dbReference type="PANTHER" id="PTHR11241">
    <property type="entry name" value="DEOXYURIDINE 5'-TRIPHOSPHATE NUCLEOTIDOHYDROLASE"/>
    <property type="match status" value="1"/>
</dbReference>
<protein>
    <recommendedName>
        <fullName evidence="2">dUTP diphosphatase</fullName>
        <ecNumber evidence="2">3.6.1.23</ecNumber>
    </recommendedName>
</protein>
<dbReference type="PANTHER" id="PTHR11241:SF0">
    <property type="entry name" value="DEOXYURIDINE 5'-TRIPHOSPHATE NUCLEOTIDOHYDROLASE"/>
    <property type="match status" value="1"/>
</dbReference>
<evidence type="ECO:0000256" key="1">
    <source>
        <dbReference type="ARBA" id="ARBA00006581"/>
    </source>
</evidence>
<comment type="caution">
    <text evidence="7">The sequence shown here is derived from an EMBL/GenBank/DDBJ whole genome shotgun (WGS) entry which is preliminary data.</text>
</comment>
<dbReference type="CDD" id="cd07557">
    <property type="entry name" value="trimeric_dUTPase"/>
    <property type="match status" value="1"/>
</dbReference>
<proteinExistence type="inferred from homology"/>
<dbReference type="RefSeq" id="WP_034473838.1">
    <property type="nucleotide sequence ID" value="NZ_JFHD01000040.1"/>
</dbReference>
<comment type="similarity">
    <text evidence="1">Belongs to the dUTPase family.</text>
</comment>
<feature type="domain" description="dUTPase-like" evidence="6">
    <location>
        <begin position="13"/>
        <end position="145"/>
    </location>
</feature>
<evidence type="ECO:0000313" key="7">
    <source>
        <dbReference type="EMBL" id="KDR25977.1"/>
    </source>
</evidence>
<evidence type="ECO:0000313" key="8">
    <source>
        <dbReference type="Proteomes" id="UP000027451"/>
    </source>
</evidence>
<dbReference type="AlphaFoldDB" id="A0A656QCK5"/>
<organism evidence="7 8">
    <name type="scientific">Caballeronia zhejiangensis</name>
    <dbReference type="NCBI Taxonomy" id="871203"/>
    <lineage>
        <taxon>Bacteria</taxon>
        <taxon>Pseudomonadati</taxon>
        <taxon>Pseudomonadota</taxon>
        <taxon>Betaproteobacteria</taxon>
        <taxon>Burkholderiales</taxon>
        <taxon>Burkholderiaceae</taxon>
        <taxon>Caballeronia</taxon>
    </lineage>
</organism>
<dbReference type="Proteomes" id="UP000027451">
    <property type="component" value="Unassembled WGS sequence"/>
</dbReference>
<reference evidence="7 8" key="1">
    <citation type="submission" date="2014-03" db="EMBL/GenBank/DDBJ databases">
        <title>Draft Genome Sequences of Four Burkholderia Strains.</title>
        <authorList>
            <person name="Liu X.Y."/>
            <person name="Li C.X."/>
            <person name="Xu J.H."/>
        </authorList>
    </citation>
    <scope>NUCLEOTIDE SEQUENCE [LARGE SCALE GENOMIC DNA]</scope>
    <source>
        <strain evidence="7 8">OP-1</strain>
    </source>
</reference>
<evidence type="ECO:0000256" key="4">
    <source>
        <dbReference type="ARBA" id="ARBA00023080"/>
    </source>
</evidence>
<dbReference type="NCBIfam" id="NF001862">
    <property type="entry name" value="PRK00601.1"/>
    <property type="match status" value="1"/>
</dbReference>
<dbReference type="GO" id="GO:0006226">
    <property type="term" value="P:dUMP biosynthetic process"/>
    <property type="evidence" value="ECO:0007669"/>
    <property type="project" value="InterPro"/>
</dbReference>
<sequence length="146" mass="15448">MLLKIKKLHPAAIVPKFATAGAACFDLHAIEADAFKPHPTDQHAAIFRTGLAVEVPPGFVMMIHSRSGQGFKDAIRLSNCAGVIDSDYRGEIMVSLRADGETCTKVRDGERIAQAMIVALPVVQIVEAEELSDTARGTGGFGSTGA</sequence>
<dbReference type="GO" id="GO:0004170">
    <property type="term" value="F:dUTP diphosphatase activity"/>
    <property type="evidence" value="ECO:0007669"/>
    <property type="project" value="UniProtKB-EC"/>
</dbReference>
<keyword evidence="3 7" id="KW-0378">Hydrolase</keyword>
<dbReference type="InterPro" id="IPR029054">
    <property type="entry name" value="dUTPase-like"/>
</dbReference>
<evidence type="ECO:0000256" key="5">
    <source>
        <dbReference type="ARBA" id="ARBA00047686"/>
    </source>
</evidence>
<comment type="catalytic activity">
    <reaction evidence="5">
        <text>dUTP + H2O = dUMP + diphosphate + H(+)</text>
        <dbReference type="Rhea" id="RHEA:10248"/>
        <dbReference type="ChEBI" id="CHEBI:15377"/>
        <dbReference type="ChEBI" id="CHEBI:15378"/>
        <dbReference type="ChEBI" id="CHEBI:33019"/>
        <dbReference type="ChEBI" id="CHEBI:61555"/>
        <dbReference type="ChEBI" id="CHEBI:246422"/>
        <dbReference type="EC" id="3.6.1.23"/>
    </reaction>
</comment>
<evidence type="ECO:0000259" key="6">
    <source>
        <dbReference type="Pfam" id="PF00692"/>
    </source>
</evidence>
<keyword evidence="8" id="KW-1185">Reference proteome</keyword>
<evidence type="ECO:0000256" key="2">
    <source>
        <dbReference type="ARBA" id="ARBA00012379"/>
    </source>
</evidence>
<dbReference type="GO" id="GO:0046081">
    <property type="term" value="P:dUTP catabolic process"/>
    <property type="evidence" value="ECO:0007669"/>
    <property type="project" value="InterPro"/>
</dbReference>